<sequence length="248" mass="26876">MTSPSPAWKRERRMEAARSLLRSESAQSNCGSGSVSKTATWASPSAARVRSRPSNLRSGLRASPSFPLSRRDASTLLRTPAERSTRPVVQSWTTQATQTEDGSADTEMNSTQRLHSGSEIHLGAFGEVGTMTAETVDFLIRVLEDRKQELLVSGEGTEIQVKARYAVSENEEGPSKEGLNSPSSKVARFQLDSGSNGEAGVTELVRSESYERLLQLEGDLEARHNEIMNDGLLGTAITQTSLNPASHN</sequence>
<proteinExistence type="predicted"/>
<evidence type="ECO:0000313" key="2">
    <source>
        <dbReference type="EMBL" id="ETO79985.1"/>
    </source>
</evidence>
<feature type="compositionally biased region" description="Polar residues" evidence="1">
    <location>
        <begin position="22"/>
        <end position="41"/>
    </location>
</feature>
<feature type="region of interest" description="Disordered" evidence="1">
    <location>
        <begin position="1"/>
        <end position="112"/>
    </location>
</feature>
<dbReference type="AlphaFoldDB" id="A0A081AM74"/>
<feature type="compositionally biased region" description="Low complexity" evidence="1">
    <location>
        <begin position="42"/>
        <end position="54"/>
    </location>
</feature>
<accession>A0A081AM74</accession>
<feature type="compositionally biased region" description="Polar residues" evidence="1">
    <location>
        <begin position="87"/>
        <end position="112"/>
    </location>
</feature>
<evidence type="ECO:0000313" key="3">
    <source>
        <dbReference type="Proteomes" id="UP000028582"/>
    </source>
</evidence>
<dbReference type="Proteomes" id="UP000028582">
    <property type="component" value="Unassembled WGS sequence"/>
</dbReference>
<dbReference type="EMBL" id="ANJA01001051">
    <property type="protein sequence ID" value="ETO79985.1"/>
    <property type="molecule type" value="Genomic_DNA"/>
</dbReference>
<organism evidence="2 3">
    <name type="scientific">Phytophthora nicotianae P1976</name>
    <dbReference type="NCBI Taxonomy" id="1317066"/>
    <lineage>
        <taxon>Eukaryota</taxon>
        <taxon>Sar</taxon>
        <taxon>Stramenopiles</taxon>
        <taxon>Oomycota</taxon>
        <taxon>Peronosporomycetes</taxon>
        <taxon>Peronosporales</taxon>
        <taxon>Peronosporaceae</taxon>
        <taxon>Phytophthora</taxon>
    </lineage>
</organism>
<comment type="caution">
    <text evidence="2">The sequence shown here is derived from an EMBL/GenBank/DDBJ whole genome shotgun (WGS) entry which is preliminary data.</text>
</comment>
<evidence type="ECO:0000256" key="1">
    <source>
        <dbReference type="SAM" id="MobiDB-lite"/>
    </source>
</evidence>
<name>A0A081AM74_PHYNI</name>
<reference evidence="2 3" key="1">
    <citation type="submission" date="2013-11" db="EMBL/GenBank/DDBJ databases">
        <title>The Genome Sequence of Phytophthora parasitica P1976.</title>
        <authorList>
            <consortium name="The Broad Institute Genomics Platform"/>
            <person name="Russ C."/>
            <person name="Tyler B."/>
            <person name="Panabieres F."/>
            <person name="Shan W."/>
            <person name="Tripathy S."/>
            <person name="Grunwald N."/>
            <person name="Machado M."/>
            <person name="Johnson C.S."/>
            <person name="Walker B."/>
            <person name="Young S."/>
            <person name="Zeng Q."/>
            <person name="Gargeya S."/>
            <person name="Fitzgerald M."/>
            <person name="Haas B."/>
            <person name="Abouelleil A."/>
            <person name="Allen A.W."/>
            <person name="Alvarado L."/>
            <person name="Arachchi H.M."/>
            <person name="Berlin A.M."/>
            <person name="Chapman S.B."/>
            <person name="Gainer-Dewar J."/>
            <person name="Goldberg J."/>
            <person name="Griggs A."/>
            <person name="Gujja S."/>
            <person name="Hansen M."/>
            <person name="Howarth C."/>
            <person name="Imamovic A."/>
            <person name="Ireland A."/>
            <person name="Larimer J."/>
            <person name="McCowan C."/>
            <person name="Murphy C."/>
            <person name="Pearson M."/>
            <person name="Poon T.W."/>
            <person name="Priest M."/>
            <person name="Roberts A."/>
            <person name="Saif S."/>
            <person name="Shea T."/>
            <person name="Sisk P."/>
            <person name="Sykes S."/>
            <person name="Wortman J."/>
            <person name="Nusbaum C."/>
            <person name="Birren B."/>
        </authorList>
    </citation>
    <scope>NUCLEOTIDE SEQUENCE [LARGE SCALE GENOMIC DNA]</scope>
    <source>
        <strain evidence="2 3">P1976</strain>
    </source>
</reference>
<dbReference type="OrthoDB" id="164705at2759"/>
<gene>
    <name evidence="2" type="ORF">F444_05485</name>
</gene>
<protein>
    <submittedName>
        <fullName evidence="2">Uncharacterized protein</fullName>
    </submittedName>
</protein>